<dbReference type="EMBL" id="BART01006681">
    <property type="protein sequence ID" value="GAG67899.1"/>
    <property type="molecule type" value="Genomic_DNA"/>
</dbReference>
<evidence type="ECO:0008006" key="2">
    <source>
        <dbReference type="Google" id="ProtNLM"/>
    </source>
</evidence>
<comment type="caution">
    <text evidence="1">The sequence shown here is derived from an EMBL/GenBank/DDBJ whole genome shotgun (WGS) entry which is preliminary data.</text>
</comment>
<organism evidence="1">
    <name type="scientific">marine sediment metagenome</name>
    <dbReference type="NCBI Taxonomy" id="412755"/>
    <lineage>
        <taxon>unclassified sequences</taxon>
        <taxon>metagenomes</taxon>
        <taxon>ecological metagenomes</taxon>
    </lineage>
</organism>
<dbReference type="InterPro" id="IPR003748">
    <property type="entry name" value="DUF169"/>
</dbReference>
<accession>X0ZF36</accession>
<dbReference type="AlphaFoldDB" id="X0ZF36"/>
<gene>
    <name evidence="1" type="ORF">S01H4_15238</name>
</gene>
<sequence length="193" mass="21566">MKDKYNFDEIIDRKNSRCIAYGIFSLSTNRENNTIYIGDDVLEGCCPGGQAWFGFKNFFSNLKYFLSTGSETFRNGAAEFLLATPEIAEKSLDLVGKITPLGKYIVIGACENLVDENIKPKAILCFGEAEQIRNLCSLANFRPSNSFDIHIPWGPSCATFVTFPTGMAENIQIILLQLDQRILRAITGFLQII</sequence>
<proteinExistence type="predicted"/>
<dbReference type="Pfam" id="PF02596">
    <property type="entry name" value="DUF169"/>
    <property type="match status" value="1"/>
</dbReference>
<name>X0ZF36_9ZZZZ</name>
<reference evidence="1" key="1">
    <citation type="journal article" date="2014" name="Front. Microbiol.">
        <title>High frequency of phylogenetically diverse reductive dehalogenase-homologous genes in deep subseafloor sedimentary metagenomes.</title>
        <authorList>
            <person name="Kawai M."/>
            <person name="Futagami T."/>
            <person name="Toyoda A."/>
            <person name="Takaki Y."/>
            <person name="Nishi S."/>
            <person name="Hori S."/>
            <person name="Arai W."/>
            <person name="Tsubouchi T."/>
            <person name="Morono Y."/>
            <person name="Uchiyama I."/>
            <person name="Ito T."/>
            <person name="Fujiyama A."/>
            <person name="Inagaki F."/>
            <person name="Takami H."/>
        </authorList>
    </citation>
    <scope>NUCLEOTIDE SEQUENCE</scope>
    <source>
        <strain evidence="1">Expedition CK06-06</strain>
    </source>
</reference>
<protein>
    <recommendedName>
        <fullName evidence="2">DUF169 domain-containing protein</fullName>
    </recommendedName>
</protein>
<evidence type="ECO:0000313" key="1">
    <source>
        <dbReference type="EMBL" id="GAG67899.1"/>
    </source>
</evidence>